<evidence type="ECO:0000313" key="1">
    <source>
        <dbReference type="EMBL" id="KAF2592386.1"/>
    </source>
</evidence>
<reference evidence="1" key="1">
    <citation type="submission" date="2019-12" db="EMBL/GenBank/DDBJ databases">
        <title>Genome sequencing and annotation of Brassica cretica.</title>
        <authorList>
            <person name="Studholme D.J."/>
            <person name="Sarris P.F."/>
        </authorList>
    </citation>
    <scope>NUCLEOTIDE SEQUENCE</scope>
    <source>
        <strain evidence="1">PFS-102/07</strain>
        <tissue evidence="1">Leaf</tissue>
    </source>
</reference>
<gene>
    <name evidence="1" type="ORF">F2Q70_00045360</name>
</gene>
<organism evidence="1">
    <name type="scientific">Brassica cretica</name>
    <name type="common">Mustard</name>
    <dbReference type="NCBI Taxonomy" id="69181"/>
    <lineage>
        <taxon>Eukaryota</taxon>
        <taxon>Viridiplantae</taxon>
        <taxon>Streptophyta</taxon>
        <taxon>Embryophyta</taxon>
        <taxon>Tracheophyta</taxon>
        <taxon>Spermatophyta</taxon>
        <taxon>Magnoliopsida</taxon>
        <taxon>eudicotyledons</taxon>
        <taxon>Gunneridae</taxon>
        <taxon>Pentapetalae</taxon>
        <taxon>rosids</taxon>
        <taxon>malvids</taxon>
        <taxon>Brassicales</taxon>
        <taxon>Brassicaceae</taxon>
        <taxon>Brassiceae</taxon>
        <taxon>Brassica</taxon>
    </lineage>
</organism>
<proteinExistence type="predicted"/>
<protein>
    <submittedName>
        <fullName evidence="1">Uncharacterized protein</fullName>
    </submittedName>
</protein>
<dbReference type="EMBL" id="QGKY02000164">
    <property type="protein sequence ID" value="KAF2592386.1"/>
    <property type="molecule type" value="Genomic_DNA"/>
</dbReference>
<name>A0A8S9KFZ6_BRACR</name>
<comment type="caution">
    <text evidence="1">The sequence shown here is derived from an EMBL/GenBank/DDBJ whole genome shotgun (WGS) entry which is preliminary data.</text>
</comment>
<accession>A0A8S9KFZ6</accession>
<sequence>MVSAAMREFRRRRKQWKETGRRVGLTARGREKNMVSFVEKVIDQSSLRFESEKTKRQRHRSSRPPSALGFIAISVLCR</sequence>
<dbReference type="AlphaFoldDB" id="A0A8S9KFZ6"/>